<sequence length="483" mass="51557">MPGKTLSTLALALLVSTTGPASAAGDGNPPRIELMLRRTVPITGAENRRFELGDRMAHYRVPGVSIAVIENCRIVDARGFGLKSWGGEPVTPDTLFQAGSISKSVTAIGALRLVEKGVLGLDEDIRRYTKSWRYDGTRGAVTLRQLLGHTAGTNVAGMKGYEPGAPLPTLAQILAGETPANTPAIKVDGQPGSRWSYSGGGYVVIQSVMREASDEDFAPLMRALVLSPLRMKASRFDQPLAADRSGSAAHGTAADGSELSGKWRVYPEQAAAGLWTTPKDLARFAIGLARSARGEDDAILGKEAAAQLMTRGPGNWGLGVDLGPADGPRQISHTGRTIGYTSMFVIYPDSCQGAVVMTNGYDGGWLINEIMRAIGDVYRWPDRKQMPAQATVPLTDAIATRFAGTFRLKDFPTERFRISRNNGGDLYWARDGHVGRSLLPESSGRLFSPDSVMTIEAIDPDEPQATALSLGFGGGTNLAERVD</sequence>
<keyword evidence="4" id="KW-1185">Reference proteome</keyword>
<dbReference type="Gene3D" id="3.40.710.10">
    <property type="entry name" value="DD-peptidase/beta-lactamase superfamily"/>
    <property type="match status" value="1"/>
</dbReference>
<dbReference type="InterPro" id="IPR012338">
    <property type="entry name" value="Beta-lactam/transpept-like"/>
</dbReference>
<gene>
    <name evidence="3" type="ORF">GCM10009115_30130</name>
</gene>
<reference evidence="4" key="1">
    <citation type="journal article" date="2019" name="Int. J. Syst. Evol. Microbiol.">
        <title>The Global Catalogue of Microorganisms (GCM) 10K type strain sequencing project: providing services to taxonomists for standard genome sequencing and annotation.</title>
        <authorList>
            <consortium name="The Broad Institute Genomics Platform"/>
            <consortium name="The Broad Institute Genome Sequencing Center for Infectious Disease"/>
            <person name="Wu L."/>
            <person name="Ma J."/>
        </authorList>
    </citation>
    <scope>NUCLEOTIDE SEQUENCE [LARGE SCALE GENOMIC DNA]</scope>
    <source>
        <strain evidence="4">JCM 15910</strain>
    </source>
</reference>
<dbReference type="EMBL" id="BAAAFE010000009">
    <property type="protein sequence ID" value="GAA0866591.1"/>
    <property type="molecule type" value="Genomic_DNA"/>
</dbReference>
<evidence type="ECO:0000256" key="1">
    <source>
        <dbReference type="SAM" id="SignalP"/>
    </source>
</evidence>
<evidence type="ECO:0000313" key="4">
    <source>
        <dbReference type="Proteomes" id="UP001500738"/>
    </source>
</evidence>
<feature type="domain" description="Beta-lactamase-related" evidence="2">
    <location>
        <begin position="54"/>
        <end position="362"/>
    </location>
</feature>
<accession>A0ABP3XPQ0</accession>
<keyword evidence="1" id="KW-0732">Signal</keyword>
<evidence type="ECO:0000313" key="3">
    <source>
        <dbReference type="EMBL" id="GAA0866591.1"/>
    </source>
</evidence>
<protein>
    <recommendedName>
        <fullName evidence="2">Beta-lactamase-related domain-containing protein</fullName>
    </recommendedName>
</protein>
<organism evidence="3 4">
    <name type="scientific">Sphingopyxis soli</name>
    <dbReference type="NCBI Taxonomy" id="592051"/>
    <lineage>
        <taxon>Bacteria</taxon>
        <taxon>Pseudomonadati</taxon>
        <taxon>Pseudomonadota</taxon>
        <taxon>Alphaproteobacteria</taxon>
        <taxon>Sphingomonadales</taxon>
        <taxon>Sphingomonadaceae</taxon>
        <taxon>Sphingopyxis</taxon>
    </lineage>
</organism>
<dbReference type="SUPFAM" id="SSF56601">
    <property type="entry name" value="beta-lactamase/transpeptidase-like"/>
    <property type="match status" value="1"/>
</dbReference>
<dbReference type="Proteomes" id="UP001500738">
    <property type="component" value="Unassembled WGS sequence"/>
</dbReference>
<dbReference type="PANTHER" id="PTHR46825:SF12">
    <property type="entry name" value="PENICILLIN-BINDING PROTEIN 4"/>
    <property type="match status" value="1"/>
</dbReference>
<dbReference type="InterPro" id="IPR001466">
    <property type="entry name" value="Beta-lactam-related"/>
</dbReference>
<dbReference type="Pfam" id="PF00144">
    <property type="entry name" value="Beta-lactamase"/>
    <property type="match status" value="1"/>
</dbReference>
<evidence type="ECO:0000259" key="2">
    <source>
        <dbReference type="Pfam" id="PF00144"/>
    </source>
</evidence>
<name>A0ABP3XPQ0_9SPHN</name>
<comment type="caution">
    <text evidence="3">The sequence shown here is derived from an EMBL/GenBank/DDBJ whole genome shotgun (WGS) entry which is preliminary data.</text>
</comment>
<dbReference type="PANTHER" id="PTHR46825">
    <property type="entry name" value="D-ALANYL-D-ALANINE-CARBOXYPEPTIDASE/ENDOPEPTIDASE AMPH"/>
    <property type="match status" value="1"/>
</dbReference>
<proteinExistence type="predicted"/>
<feature type="signal peptide" evidence="1">
    <location>
        <begin position="1"/>
        <end position="23"/>
    </location>
</feature>
<dbReference type="InterPro" id="IPR050491">
    <property type="entry name" value="AmpC-like"/>
</dbReference>
<feature type="chain" id="PRO_5047399174" description="Beta-lactamase-related domain-containing protein" evidence="1">
    <location>
        <begin position="24"/>
        <end position="483"/>
    </location>
</feature>
<dbReference type="RefSeq" id="WP_215350148.1">
    <property type="nucleotide sequence ID" value="NZ_BAAAFE010000009.1"/>
</dbReference>